<dbReference type="PANTHER" id="PTHR43976">
    <property type="entry name" value="SHORT CHAIN DEHYDROGENASE"/>
    <property type="match status" value="1"/>
</dbReference>
<dbReference type="EMBL" id="FNRA01000001">
    <property type="protein sequence ID" value="SEA00003.1"/>
    <property type="molecule type" value="Genomic_DNA"/>
</dbReference>
<dbReference type="PANTHER" id="PTHR43976:SF9">
    <property type="entry name" value="OXIDOREDUCTASE"/>
    <property type="match status" value="1"/>
</dbReference>
<proteinExistence type="inferred from homology"/>
<dbReference type="STRING" id="425514.SAMN05443550_101651"/>
<accession>A0A1H3XKZ6</accession>
<dbReference type="Gene3D" id="3.40.50.720">
    <property type="entry name" value="NAD(P)-binding Rossmann-like Domain"/>
    <property type="match status" value="1"/>
</dbReference>
<evidence type="ECO:0000313" key="3">
    <source>
        <dbReference type="Proteomes" id="UP000198850"/>
    </source>
</evidence>
<gene>
    <name evidence="2" type="ORF">SAMN05443550_101651</name>
</gene>
<dbReference type="OrthoDB" id="9786056at2"/>
<dbReference type="InterPro" id="IPR036291">
    <property type="entry name" value="NAD(P)-bd_dom_sf"/>
</dbReference>
<dbReference type="InterPro" id="IPR002347">
    <property type="entry name" value="SDR_fam"/>
</dbReference>
<dbReference type="SUPFAM" id="SSF51735">
    <property type="entry name" value="NAD(P)-binding Rossmann-fold domains"/>
    <property type="match status" value="1"/>
</dbReference>
<name>A0A1H3XKZ6_9SPHI</name>
<dbReference type="Pfam" id="PF00106">
    <property type="entry name" value="adh_short"/>
    <property type="match status" value="1"/>
</dbReference>
<sequence>MKNIIITGCSSGVGWFLSQQLAKEGHTVYATMRNIGSKNKDAANRMKAWARENSVNIVVVELDISSESSVKTAIDEIALHSNGAIDVLINNAGLGSTGLLEAFSGKEMDHIFQVMVLSPDRIIKAVLPFMHKRQEGLLIQISSRMATFQIPFLGPYAAAKAALGSLSNTYNKELKVVGIDSVLVQIGAVNTALRKNVSANFVENTAISSKYGEWYPKAKKNIIEMFGANRSTHEPAEVANTISSIISTPFGQRKMIYTIGLDILASSIIEINKISTDISNKVIEKEDL</sequence>
<dbReference type="RefSeq" id="WP_090555062.1">
    <property type="nucleotide sequence ID" value="NZ_FNRA01000001.1"/>
</dbReference>
<dbReference type="PRINTS" id="PR00080">
    <property type="entry name" value="SDRFAMILY"/>
</dbReference>
<comment type="similarity">
    <text evidence="1">Belongs to the short-chain dehydrogenases/reductases (SDR) family.</text>
</comment>
<dbReference type="Proteomes" id="UP000198850">
    <property type="component" value="Unassembled WGS sequence"/>
</dbReference>
<dbReference type="PRINTS" id="PR00081">
    <property type="entry name" value="GDHRDH"/>
</dbReference>
<evidence type="ECO:0000256" key="1">
    <source>
        <dbReference type="RuleBase" id="RU000363"/>
    </source>
</evidence>
<evidence type="ECO:0000313" key="2">
    <source>
        <dbReference type="EMBL" id="SEA00003.1"/>
    </source>
</evidence>
<reference evidence="2 3" key="1">
    <citation type="submission" date="2016-10" db="EMBL/GenBank/DDBJ databases">
        <authorList>
            <person name="de Groot N.N."/>
        </authorList>
    </citation>
    <scope>NUCLEOTIDE SEQUENCE [LARGE SCALE GENOMIC DNA]</scope>
    <source>
        <strain evidence="2 3">DSM 19033</strain>
    </source>
</reference>
<dbReference type="InterPro" id="IPR051911">
    <property type="entry name" value="SDR_oxidoreductase"/>
</dbReference>
<keyword evidence="3" id="KW-1185">Reference proteome</keyword>
<dbReference type="AlphaFoldDB" id="A0A1H3XKZ6"/>
<protein>
    <submittedName>
        <fullName evidence="2">Short-chain dehydrogenase</fullName>
    </submittedName>
</protein>
<organism evidence="2 3">
    <name type="scientific">Pedobacter hartonius</name>
    <dbReference type="NCBI Taxonomy" id="425514"/>
    <lineage>
        <taxon>Bacteria</taxon>
        <taxon>Pseudomonadati</taxon>
        <taxon>Bacteroidota</taxon>
        <taxon>Sphingobacteriia</taxon>
        <taxon>Sphingobacteriales</taxon>
        <taxon>Sphingobacteriaceae</taxon>
        <taxon>Pedobacter</taxon>
    </lineage>
</organism>